<dbReference type="RefSeq" id="WP_261697512.1">
    <property type="nucleotide sequence ID" value="NZ_CP104694.1"/>
</dbReference>
<dbReference type="Gene3D" id="1.10.390.10">
    <property type="entry name" value="Neutral Protease Domain 2"/>
    <property type="match status" value="1"/>
</dbReference>
<sequence>MDSAHGYREAMCRMIAVMRQPGALRRILVNAGMTVAVLGAGPAPGAVGLRYDVYLDTLDAARVEVRCEDCSQLPTLHALSNAAVRRLQSTTLEGWALHEKRLSPAAGQKRASYVEAFHGDGAADRVITGRSKAVLVTDPREWLWVPDSWSHERPLEVAFHLPEGIEVATPWPLVRGTDEHYTVVPWLRHMDGAVVFAPMTRRAVPLGEAVVRISVVGAAMPRADEYATWVVACARALADTFGRFPVPLTQVVVMPVARAREPVPFGHVVRGLGNTVILYIDPVATLAELQADWTLTHELSHLAHPFLGEQGRWLAEGLAGYYQNVARARSGVLTAATATANLQRSFTATAKEDDRGPIDEAGRMRTYWTGAVMALDMDIQLAAAKGRFPSLAAAMGEFARHNLPSSRAWRPDDYMAELDRLGGTRIFSTTYQRYFASTEFPPFAEAISRAADTFTRQNHSSNALD</sequence>
<dbReference type="InterPro" id="IPR027268">
    <property type="entry name" value="Peptidase_M4/M1_CTD_sf"/>
</dbReference>
<evidence type="ECO:0000313" key="2">
    <source>
        <dbReference type="Proteomes" id="UP001064632"/>
    </source>
</evidence>
<evidence type="ECO:0008006" key="3">
    <source>
        <dbReference type="Google" id="ProtNLM"/>
    </source>
</evidence>
<accession>A0ABY6BNC9</accession>
<dbReference type="Proteomes" id="UP001064632">
    <property type="component" value="Chromosome"/>
</dbReference>
<dbReference type="EMBL" id="CP104694">
    <property type="protein sequence ID" value="UXI70565.1"/>
    <property type="molecule type" value="Genomic_DNA"/>
</dbReference>
<protein>
    <recommendedName>
        <fullName evidence="3">Peptidase M61 catalytic domain-containing protein</fullName>
    </recommendedName>
</protein>
<gene>
    <name evidence="1" type="ORF">N4264_13265</name>
</gene>
<reference evidence="1" key="1">
    <citation type="submission" date="2022-09" db="EMBL/GenBank/DDBJ databases">
        <title>Tahibacter sp. nov., isolated from a fresh water.</title>
        <authorList>
            <person name="Baek J.H."/>
            <person name="Lee J.K."/>
            <person name="Kim J.M."/>
            <person name="Jeon C.O."/>
        </authorList>
    </citation>
    <scope>NUCLEOTIDE SEQUENCE</scope>
    <source>
        <strain evidence="1">W38</strain>
    </source>
</reference>
<keyword evidence="2" id="KW-1185">Reference proteome</keyword>
<organism evidence="1 2">
    <name type="scientific">Tahibacter amnicola</name>
    <dbReference type="NCBI Taxonomy" id="2976241"/>
    <lineage>
        <taxon>Bacteria</taxon>
        <taxon>Pseudomonadati</taxon>
        <taxon>Pseudomonadota</taxon>
        <taxon>Gammaproteobacteria</taxon>
        <taxon>Lysobacterales</taxon>
        <taxon>Rhodanobacteraceae</taxon>
        <taxon>Tahibacter</taxon>
    </lineage>
</organism>
<proteinExistence type="predicted"/>
<evidence type="ECO:0000313" key="1">
    <source>
        <dbReference type="EMBL" id="UXI70565.1"/>
    </source>
</evidence>
<name>A0ABY6BNC9_9GAMM</name>